<proteinExistence type="predicted"/>
<comment type="caution">
    <text evidence="1">The sequence shown here is derived from an EMBL/GenBank/DDBJ whole genome shotgun (WGS) entry which is preliminary data.</text>
</comment>
<dbReference type="EMBL" id="JACASE010000005">
    <property type="protein sequence ID" value="KAF6465751.1"/>
    <property type="molecule type" value="Genomic_DNA"/>
</dbReference>
<evidence type="ECO:0000313" key="1">
    <source>
        <dbReference type="EMBL" id="KAF6465751.1"/>
    </source>
</evidence>
<reference evidence="1 2" key="1">
    <citation type="journal article" date="2020" name="Nature">
        <title>Six reference-quality genomes reveal evolution of bat adaptations.</title>
        <authorList>
            <person name="Jebb D."/>
            <person name="Huang Z."/>
            <person name="Pippel M."/>
            <person name="Hughes G.M."/>
            <person name="Lavrichenko K."/>
            <person name="Devanna P."/>
            <person name="Winkler S."/>
            <person name="Jermiin L.S."/>
            <person name="Skirmuntt E.C."/>
            <person name="Katzourakis A."/>
            <person name="Burkitt-Gray L."/>
            <person name="Ray D.A."/>
            <person name="Sullivan K.A.M."/>
            <person name="Roscito J.G."/>
            <person name="Kirilenko B.M."/>
            <person name="Davalos L.M."/>
            <person name="Corthals A.P."/>
            <person name="Power M.L."/>
            <person name="Jones G."/>
            <person name="Ransome R.D."/>
            <person name="Dechmann D.K.N."/>
            <person name="Locatelli A.G."/>
            <person name="Puechmaille S.J."/>
            <person name="Fedrigo O."/>
            <person name="Jarvis E.D."/>
            <person name="Hiller M."/>
            <person name="Vernes S.C."/>
            <person name="Myers E.W."/>
            <person name="Teeling E.C."/>
        </authorList>
    </citation>
    <scope>NUCLEOTIDE SEQUENCE [LARGE SCALE GENOMIC DNA]</scope>
    <source>
        <strain evidence="1">MRouAeg1</strain>
        <tissue evidence="1">Muscle</tissue>
    </source>
</reference>
<evidence type="ECO:0000313" key="2">
    <source>
        <dbReference type="Proteomes" id="UP000593571"/>
    </source>
</evidence>
<gene>
    <name evidence="1" type="ORF">HJG63_011174</name>
</gene>
<name>A0A7J8H110_ROUAE</name>
<protein>
    <submittedName>
        <fullName evidence="1">Uncharacterized protein</fullName>
    </submittedName>
</protein>
<dbReference type="Proteomes" id="UP000593571">
    <property type="component" value="Unassembled WGS sequence"/>
</dbReference>
<dbReference type="AlphaFoldDB" id="A0A7J8H110"/>
<accession>A0A7J8H110</accession>
<keyword evidence="2" id="KW-1185">Reference proteome</keyword>
<organism evidence="1 2">
    <name type="scientific">Rousettus aegyptiacus</name>
    <name type="common">Egyptian fruit bat</name>
    <name type="synonym">Pteropus aegyptiacus</name>
    <dbReference type="NCBI Taxonomy" id="9407"/>
    <lineage>
        <taxon>Eukaryota</taxon>
        <taxon>Metazoa</taxon>
        <taxon>Chordata</taxon>
        <taxon>Craniata</taxon>
        <taxon>Vertebrata</taxon>
        <taxon>Euteleostomi</taxon>
        <taxon>Mammalia</taxon>
        <taxon>Eutheria</taxon>
        <taxon>Laurasiatheria</taxon>
        <taxon>Chiroptera</taxon>
        <taxon>Yinpterochiroptera</taxon>
        <taxon>Pteropodoidea</taxon>
        <taxon>Pteropodidae</taxon>
        <taxon>Rousettinae</taxon>
        <taxon>Rousettus</taxon>
    </lineage>
</organism>
<sequence>MIRHRPQGPCLPDDDDETLSLAPFAVLVSVFPACLSPGGHCPSTLISLWKPLPLPPPPLSLSVIVSRCLRLLASLSQLLVCLRLSVCLSSPFTEALSCPRLTGHRLSPAVCWAWGSSDSLDLTLSPWAEK</sequence>